<organism evidence="2 3">
    <name type="scientific">Clytia hemisphaerica</name>
    <dbReference type="NCBI Taxonomy" id="252671"/>
    <lineage>
        <taxon>Eukaryota</taxon>
        <taxon>Metazoa</taxon>
        <taxon>Cnidaria</taxon>
        <taxon>Hydrozoa</taxon>
        <taxon>Hydroidolina</taxon>
        <taxon>Leptothecata</taxon>
        <taxon>Obeliida</taxon>
        <taxon>Clytiidae</taxon>
        <taxon>Clytia</taxon>
    </lineage>
</organism>
<evidence type="ECO:0000256" key="1">
    <source>
        <dbReference type="SAM" id="SignalP"/>
    </source>
</evidence>
<feature type="chain" id="PRO_5029743401" evidence="1">
    <location>
        <begin position="22"/>
        <end position="142"/>
    </location>
</feature>
<protein>
    <submittedName>
        <fullName evidence="2">Uncharacterized protein</fullName>
    </submittedName>
</protein>
<evidence type="ECO:0000313" key="2">
    <source>
        <dbReference type="EnsemblMetazoa" id="CLYHEMP024087.1"/>
    </source>
</evidence>
<feature type="signal peptide" evidence="1">
    <location>
        <begin position="1"/>
        <end position="21"/>
    </location>
</feature>
<sequence length="142" mass="16149">MHWQLLATILFVVTISNHVYGKAAMHDGPVFSEAEDEMLIKLIDELRGPIQSQDEYTGETPSSEPSFDEALRRSFSSHRDFLRAFKEDLEEHERKRGATKCPLVGREGNCPGRKDVNGCGTEMFKKIPFPFRDTMTPSCNKL</sequence>
<dbReference type="Proteomes" id="UP000594262">
    <property type="component" value="Unplaced"/>
</dbReference>
<dbReference type="EnsemblMetazoa" id="CLYHEMT024087.1">
    <property type="protein sequence ID" value="CLYHEMP024087.1"/>
    <property type="gene ID" value="CLYHEMG024087"/>
</dbReference>
<dbReference type="AlphaFoldDB" id="A0A7M6DRD3"/>
<keyword evidence="3" id="KW-1185">Reference proteome</keyword>
<keyword evidence="1" id="KW-0732">Signal</keyword>
<reference evidence="2" key="1">
    <citation type="submission" date="2021-01" db="UniProtKB">
        <authorList>
            <consortium name="EnsemblMetazoa"/>
        </authorList>
    </citation>
    <scope>IDENTIFICATION</scope>
</reference>
<accession>A0A7M6DRD3</accession>
<proteinExistence type="predicted"/>
<evidence type="ECO:0000313" key="3">
    <source>
        <dbReference type="Proteomes" id="UP000594262"/>
    </source>
</evidence>
<name>A0A7M6DRD3_9CNID</name>